<dbReference type="InterPro" id="IPR008146">
    <property type="entry name" value="Gln_synth_cat_dom"/>
</dbReference>
<dbReference type="InterPro" id="IPR014746">
    <property type="entry name" value="Gln_synth/guanido_kin_cat_dom"/>
</dbReference>
<dbReference type="KEGG" id="sjv:SJAV_15840"/>
<sequence>MVRKLLRDEVLEILKSGRVDYVRVVFTDILGNSRGRSLRRIEFEKALDKGVEYSESLLYLDYKDIPIKPRYGDVFAVPDISTFVIIPYLERTARVLSYVTTQDNSPHPLCTRSLLARAIDKLSELGYNLKVAFEPTFYLINFKDGKPVPADEARAFSSEGLMEQQNFLRDLIKYLESVNIQVQYINKHYGPGQYEITFSMGDAIEGADSLITSREIIRDTARIYRMYSTFMPKPFKEYPSSSMDIYIKLVDLSNKSVGVDTSDPKGLGLSKVLYSFLAGILEHISSILAIASPTINSYKRYTEIVTPNIAGIGNERHYVIRIPSTYRDVGVFEFRLADPLANPYLLLSSMIFAGIDGIERGLDVDVNYEVTILPKNLKDAIHKLDNDTKLKYYMGKELIDTFIDLKKKEIDEYEKEITEWEINSYLKSGW</sequence>
<reference evidence="5" key="1">
    <citation type="submission" date="2024-03" db="EMBL/GenBank/DDBJ databases">
        <title>Complete genome sequence of Sulfurisphaera javensis strain KD-1.</title>
        <authorList>
            <person name="Sakai H."/>
            <person name="Nur N."/>
            <person name="Suwanto A."/>
            <person name="Kurosawa N."/>
        </authorList>
    </citation>
    <scope>NUCLEOTIDE SEQUENCE</scope>
    <source>
        <strain evidence="5">KD-1</strain>
    </source>
</reference>
<dbReference type="SUPFAM" id="SSF54368">
    <property type="entry name" value="Glutamine synthetase, N-terminal domain"/>
    <property type="match status" value="1"/>
</dbReference>
<dbReference type="GO" id="GO:0004356">
    <property type="term" value="F:glutamine synthetase activity"/>
    <property type="evidence" value="ECO:0007669"/>
    <property type="project" value="InterPro"/>
</dbReference>
<protein>
    <submittedName>
        <fullName evidence="5">Glutamine synthetase family protein</fullName>
    </submittedName>
</protein>
<dbReference type="Gene3D" id="3.30.590.10">
    <property type="entry name" value="Glutamine synthetase/guanido kinase, catalytic domain"/>
    <property type="match status" value="1"/>
</dbReference>
<dbReference type="PANTHER" id="PTHR43785">
    <property type="entry name" value="GAMMA-GLUTAMYLPUTRESCINE SYNTHETASE"/>
    <property type="match status" value="1"/>
</dbReference>
<dbReference type="PROSITE" id="PS51987">
    <property type="entry name" value="GS_CATALYTIC"/>
    <property type="match status" value="1"/>
</dbReference>
<organism evidence="5">
    <name type="scientific">Sulfurisphaera javensis</name>
    <dbReference type="NCBI Taxonomy" id="2049879"/>
    <lineage>
        <taxon>Archaea</taxon>
        <taxon>Thermoproteota</taxon>
        <taxon>Thermoprotei</taxon>
        <taxon>Sulfolobales</taxon>
        <taxon>Sulfolobaceae</taxon>
        <taxon>Sulfurisphaera</taxon>
    </lineage>
</organism>
<name>A0AAT9GS47_9CREN</name>
<dbReference type="EMBL" id="AP031322">
    <property type="protein sequence ID" value="BFH73640.1"/>
    <property type="molecule type" value="Genomic_DNA"/>
</dbReference>
<dbReference type="GO" id="GO:0006542">
    <property type="term" value="P:glutamine biosynthetic process"/>
    <property type="evidence" value="ECO:0007669"/>
    <property type="project" value="InterPro"/>
</dbReference>
<evidence type="ECO:0000259" key="4">
    <source>
        <dbReference type="PROSITE" id="PS51987"/>
    </source>
</evidence>
<proteinExistence type="inferred from homology"/>
<evidence type="ECO:0000256" key="3">
    <source>
        <dbReference type="RuleBase" id="RU000384"/>
    </source>
</evidence>
<evidence type="ECO:0000313" key="5">
    <source>
        <dbReference type="EMBL" id="BFH73640.1"/>
    </source>
</evidence>
<dbReference type="SUPFAM" id="SSF55931">
    <property type="entry name" value="Glutamine synthetase/guanido kinase"/>
    <property type="match status" value="1"/>
</dbReference>
<dbReference type="Gene3D" id="3.10.20.70">
    <property type="entry name" value="Glutamine synthetase, N-terminal domain"/>
    <property type="match status" value="1"/>
</dbReference>
<keyword evidence="1" id="KW-0436">Ligase</keyword>
<dbReference type="InterPro" id="IPR036651">
    <property type="entry name" value="Gln_synt_N_sf"/>
</dbReference>
<evidence type="ECO:0000256" key="2">
    <source>
        <dbReference type="PROSITE-ProRule" id="PRU01331"/>
    </source>
</evidence>
<feature type="domain" description="GS catalytic" evidence="4">
    <location>
        <begin position="111"/>
        <end position="430"/>
    </location>
</feature>
<dbReference type="SMART" id="SM01230">
    <property type="entry name" value="Gln-synt_C"/>
    <property type="match status" value="1"/>
</dbReference>
<comment type="similarity">
    <text evidence="2 3">Belongs to the glutamine synthetase family.</text>
</comment>
<dbReference type="AlphaFoldDB" id="A0AAT9GS47"/>
<dbReference type="Pfam" id="PF00120">
    <property type="entry name" value="Gln-synt_C"/>
    <property type="match status" value="1"/>
</dbReference>
<accession>A0AAT9GS47</accession>
<gene>
    <name evidence="5" type="ORF">SJAV_15840</name>
</gene>
<dbReference type="PANTHER" id="PTHR43785:SF12">
    <property type="entry name" value="TYPE-1 GLUTAMINE SYNTHETASE 2"/>
    <property type="match status" value="1"/>
</dbReference>
<dbReference type="SMR" id="A0AAT9GS47"/>
<evidence type="ECO:0000256" key="1">
    <source>
        <dbReference type="ARBA" id="ARBA00022598"/>
    </source>
</evidence>